<dbReference type="EMBL" id="ACEA01000017">
    <property type="protein sequence ID" value="EEG24168.1"/>
    <property type="molecule type" value="Genomic_DNA"/>
</dbReference>
<organism evidence="1 2">
    <name type="scientific">Eikenella corrodens ATCC 23834</name>
    <dbReference type="NCBI Taxonomy" id="546274"/>
    <lineage>
        <taxon>Bacteria</taxon>
        <taxon>Pseudomonadati</taxon>
        <taxon>Pseudomonadota</taxon>
        <taxon>Betaproteobacteria</taxon>
        <taxon>Neisseriales</taxon>
        <taxon>Neisseriaceae</taxon>
        <taxon>Eikenella</taxon>
    </lineage>
</organism>
<proteinExistence type="predicted"/>
<dbReference type="Gene3D" id="3.30.450.40">
    <property type="match status" value="1"/>
</dbReference>
<dbReference type="Proteomes" id="UP000005837">
    <property type="component" value="Unassembled WGS sequence"/>
</dbReference>
<name>C0DTW9_EIKCO</name>
<evidence type="ECO:0008006" key="3">
    <source>
        <dbReference type="Google" id="ProtNLM"/>
    </source>
</evidence>
<dbReference type="InterPro" id="IPR029016">
    <property type="entry name" value="GAF-like_dom_sf"/>
</dbReference>
<accession>C0DTW9</accession>
<dbReference type="AlphaFoldDB" id="C0DTW9"/>
<evidence type="ECO:0000313" key="1">
    <source>
        <dbReference type="EMBL" id="EEG24168.1"/>
    </source>
</evidence>
<sequence>MAMEIVICPLWQYHCPFFRKAAMSTALIQDYLRTQGLKLPAEAVQIAMLTASSVMAAGRAEIEPEILWYRSADGVLEQHLPRNEAHHARLRQIFMALDSAYTASPCRSAAVYLLHTPVSLLHLVAQGEPLEKLLAVEQDLEAAHTAHLATRSAQTGWLNQIDDVAQWLQNGDLAGSRHRPGSQLAVPVCAENGRVLGVVYLEHGHTAAFDEAAQSIWVGLALALTEPLADLLQPEDAVE</sequence>
<dbReference type="HOGENOM" id="CLU_1244232_0_0_4"/>
<gene>
    <name evidence="1" type="ORF">EIKCOROL_00800</name>
</gene>
<reference evidence="1 2" key="1">
    <citation type="submission" date="2009-01" db="EMBL/GenBank/DDBJ databases">
        <authorList>
            <person name="Fulton L."/>
            <person name="Clifton S."/>
            <person name="Chinwalla A.T."/>
            <person name="Mitreva M."/>
            <person name="Sodergren E."/>
            <person name="Weinstock G."/>
            <person name="Clifton S."/>
            <person name="Dooling D.J."/>
            <person name="Fulton B."/>
            <person name="Minx P."/>
            <person name="Pepin K.H."/>
            <person name="Johnson M."/>
            <person name="Bhonagiri V."/>
            <person name="Nash W.E."/>
            <person name="Mardis E.R."/>
            <person name="Wilson R.K."/>
        </authorList>
    </citation>
    <scope>NUCLEOTIDE SEQUENCE [LARGE SCALE GENOMIC DNA]</scope>
    <source>
        <strain evidence="1 2">ATCC 23834</strain>
    </source>
</reference>
<dbReference type="eggNOG" id="ENOG50301QM">
    <property type="taxonomic scope" value="Bacteria"/>
</dbReference>
<protein>
    <recommendedName>
        <fullName evidence="3">GAF domain-containing protein</fullName>
    </recommendedName>
</protein>
<comment type="caution">
    <text evidence="1">The sequence shown here is derived from an EMBL/GenBank/DDBJ whole genome shotgun (WGS) entry which is preliminary data.</text>
</comment>
<evidence type="ECO:0000313" key="2">
    <source>
        <dbReference type="Proteomes" id="UP000005837"/>
    </source>
</evidence>
<dbReference type="SUPFAM" id="SSF55781">
    <property type="entry name" value="GAF domain-like"/>
    <property type="match status" value="1"/>
</dbReference>